<dbReference type="KEGG" id="pcx:LPB68_22025"/>
<dbReference type="OrthoDB" id="1790977at2"/>
<dbReference type="EMBL" id="LSFN01000007">
    <property type="protein sequence ID" value="OAB75622.1"/>
    <property type="molecule type" value="Genomic_DNA"/>
</dbReference>
<keyword evidence="3" id="KW-1185">Reference proteome</keyword>
<evidence type="ECO:0000259" key="1">
    <source>
        <dbReference type="Pfam" id="PF08708"/>
    </source>
</evidence>
<dbReference type="RefSeq" id="WP_068657062.1">
    <property type="nucleotide sequence ID" value="NZ_CP017773.1"/>
</dbReference>
<comment type="caution">
    <text evidence="2">The sequence shown here is derived from an EMBL/GenBank/DDBJ whole genome shotgun (WGS) entry which is preliminary data.</text>
</comment>
<organism evidence="2 3">
    <name type="scientific">Paenibacillus crassostreae</name>
    <dbReference type="NCBI Taxonomy" id="1763538"/>
    <lineage>
        <taxon>Bacteria</taxon>
        <taxon>Bacillati</taxon>
        <taxon>Bacillota</taxon>
        <taxon>Bacilli</taxon>
        <taxon>Bacillales</taxon>
        <taxon>Paenibacillaceae</taxon>
        <taxon>Paenibacillus</taxon>
    </lineage>
</organism>
<dbReference type="AlphaFoldDB" id="A0A167EK52"/>
<dbReference type="Pfam" id="PF08708">
    <property type="entry name" value="PriCT_1"/>
    <property type="match status" value="1"/>
</dbReference>
<protein>
    <recommendedName>
        <fullName evidence="1">Primase C-terminal 1 domain-containing protein</fullName>
    </recommendedName>
</protein>
<accession>A0A167EK52</accession>
<reference evidence="2 3" key="1">
    <citation type="submission" date="2016-02" db="EMBL/GenBank/DDBJ databases">
        <title>Paenibacillus sp. LPB0068, isolated from Crassostrea gigas.</title>
        <authorList>
            <person name="Shin S.-K."/>
            <person name="Yi H."/>
        </authorList>
    </citation>
    <scope>NUCLEOTIDE SEQUENCE [LARGE SCALE GENOMIC DNA]</scope>
    <source>
        <strain evidence="2 3">LPB0068</strain>
    </source>
</reference>
<dbReference type="InterPro" id="IPR014820">
    <property type="entry name" value="PriCT_1"/>
</dbReference>
<feature type="domain" description="Primase C-terminal 1" evidence="1">
    <location>
        <begin position="239"/>
        <end position="295"/>
    </location>
</feature>
<proteinExistence type="predicted"/>
<name>A0A167EK52_9BACL</name>
<dbReference type="SUPFAM" id="SSF56747">
    <property type="entry name" value="Prim-pol domain"/>
    <property type="match status" value="1"/>
</dbReference>
<sequence length="447" mass="51169">MRILRESVHDQVNLFRELYQNELTEKPRRFEKVHTESRDKHDLGWLFVSNDCRIDKACRTYQTLFTLTENYTYYTPNTFYRNDSREESNLRWLNAVVLDVDTKNGQNNGMCLSDLLEQIREAGLPNPSLTVQTPSGGFHVYFLLDKPRRAYSNAITQYKKIQVAMCDAIGADRQAVGAGRFFRIPTSQNTIYRTDTRVSFDELNNWYWINHENESNQPRASLQSNQGLLSHSAVQKLLTGAEIGKRDNTAYTLALVFKAEGYDKEAAEGELQLWNTRLENPLPQKTISQKVQSAFKAGAPVAPTSEWIEYLSGESFSYRIWEAAKPREERKTSHYYEWANDVIDTLRSHPEKEISGSQREMAARWGMSLSTFQYVTKLLLELGKITMEVIGKGRGAKTFIRLVRDSKVELFRPASEQKINVPDSNTFILGEVVGGSRSSSGKRGSPR</sequence>
<evidence type="ECO:0000313" key="3">
    <source>
        <dbReference type="Proteomes" id="UP000077134"/>
    </source>
</evidence>
<dbReference type="Proteomes" id="UP000077134">
    <property type="component" value="Unassembled WGS sequence"/>
</dbReference>
<evidence type="ECO:0000313" key="2">
    <source>
        <dbReference type="EMBL" id="OAB75622.1"/>
    </source>
</evidence>
<dbReference type="Gene3D" id="3.30.70.1790">
    <property type="entry name" value="RepB DNA-primase, N-terminal domain"/>
    <property type="match status" value="1"/>
</dbReference>
<gene>
    <name evidence="2" type="ORF">PNBC_08315</name>
</gene>